<evidence type="ECO:0000259" key="1">
    <source>
        <dbReference type="Pfam" id="PF04326"/>
    </source>
</evidence>
<dbReference type="PATRIC" id="fig|742817.3.peg.1460"/>
<dbReference type="eggNOG" id="COG2865">
    <property type="taxonomic scope" value="Bacteria"/>
</dbReference>
<dbReference type="Gene3D" id="3.30.950.30">
    <property type="entry name" value="Schlafen, AAA domain"/>
    <property type="match status" value="1"/>
</dbReference>
<dbReference type="PANTHER" id="PTHR30595:SF6">
    <property type="entry name" value="SCHLAFEN ALBA-2 DOMAIN-CONTAINING PROTEIN"/>
    <property type="match status" value="1"/>
</dbReference>
<keyword evidence="3" id="KW-1185">Reference proteome</keyword>
<dbReference type="PANTHER" id="PTHR30595">
    <property type="entry name" value="GLPR-RELATED TRANSCRIPTIONAL REPRESSOR"/>
    <property type="match status" value="1"/>
</dbReference>
<sequence length="220" mass="25426">MMKMQRGTDYIYQLIKQGEHQQQDFKFEISDARKIAKSLSAFSNTDGGRLLVGVKDNGKIAGVRSEEEIYMIEAAAKLYSKPEIHCNMHLYEIEGHQVLEVVIPKGESAPYYAKDENNHYKAYIRIKDENILATPVHLRLWQSQYAQKGVFVRYSTPEQHLLHFLSQNEKISLTQCCKQIGISRPKAIDTLAKFIHFGLIEPIYIEKKFFYRLCPPSPTL</sequence>
<accession>H1DGJ0</accession>
<reference evidence="2 3" key="1">
    <citation type="submission" date="2012-01" db="EMBL/GenBank/DDBJ databases">
        <title>The Genome Sequence of Odoribacter laneus YIT 12061.</title>
        <authorList>
            <consortium name="The Broad Institute Genome Sequencing Platform"/>
            <person name="Earl A."/>
            <person name="Ward D."/>
            <person name="Feldgarden M."/>
            <person name="Gevers D."/>
            <person name="Morotomi M."/>
            <person name="Young S.K."/>
            <person name="Zeng Q."/>
            <person name="Gargeya S."/>
            <person name="Fitzgerald M."/>
            <person name="Haas B."/>
            <person name="Abouelleil A."/>
            <person name="Alvarado L."/>
            <person name="Arachchi H.M."/>
            <person name="Berlin A."/>
            <person name="Chapman S.B."/>
            <person name="Gearin G."/>
            <person name="Goldberg J."/>
            <person name="Griggs A."/>
            <person name="Gujja S."/>
            <person name="Hansen M."/>
            <person name="Heiman D."/>
            <person name="Howarth C."/>
            <person name="Larimer J."/>
            <person name="Lui A."/>
            <person name="MacDonald P.J.P."/>
            <person name="McCowen C."/>
            <person name="Montmayeur A."/>
            <person name="Murphy C."/>
            <person name="Neiman D."/>
            <person name="Pearson M."/>
            <person name="Priest M."/>
            <person name="Roberts A."/>
            <person name="Saif S."/>
            <person name="Shea T."/>
            <person name="Sisk P."/>
            <person name="Stolte C."/>
            <person name="Sykes S."/>
            <person name="Wortman J."/>
            <person name="Nusbaum C."/>
            <person name="Birren B."/>
        </authorList>
    </citation>
    <scope>NUCLEOTIDE SEQUENCE [LARGE SCALE GENOMIC DNA]</scope>
    <source>
        <strain evidence="2 3">YIT 12061</strain>
    </source>
</reference>
<dbReference type="Proteomes" id="UP000004892">
    <property type="component" value="Unassembled WGS sequence"/>
</dbReference>
<proteinExistence type="predicted"/>
<evidence type="ECO:0000313" key="2">
    <source>
        <dbReference type="EMBL" id="EHP47974.1"/>
    </source>
</evidence>
<dbReference type="EMBL" id="ADMC01000021">
    <property type="protein sequence ID" value="EHP47974.1"/>
    <property type="molecule type" value="Genomic_DNA"/>
</dbReference>
<dbReference type="SUPFAM" id="SSF46785">
    <property type="entry name" value="Winged helix' DNA-binding domain"/>
    <property type="match status" value="1"/>
</dbReference>
<dbReference type="Pfam" id="PF04326">
    <property type="entry name" value="SLFN_AlbA_2"/>
    <property type="match status" value="1"/>
</dbReference>
<organism evidence="2 3">
    <name type="scientific">Odoribacter laneus YIT 12061</name>
    <dbReference type="NCBI Taxonomy" id="742817"/>
    <lineage>
        <taxon>Bacteria</taxon>
        <taxon>Pseudomonadati</taxon>
        <taxon>Bacteroidota</taxon>
        <taxon>Bacteroidia</taxon>
        <taxon>Bacteroidales</taxon>
        <taxon>Odoribacteraceae</taxon>
        <taxon>Odoribacter</taxon>
    </lineage>
</organism>
<dbReference type="HOGENOM" id="CLU_109319_0_0_10"/>
<evidence type="ECO:0000313" key="3">
    <source>
        <dbReference type="Proteomes" id="UP000004892"/>
    </source>
</evidence>
<comment type="caution">
    <text evidence="2">The sequence shown here is derived from an EMBL/GenBank/DDBJ whole genome shotgun (WGS) entry which is preliminary data.</text>
</comment>
<dbReference type="STRING" id="742817.HMPREF9449_01376"/>
<dbReference type="InterPro" id="IPR038461">
    <property type="entry name" value="Schlafen_AlbA_2_dom_sf"/>
</dbReference>
<dbReference type="AlphaFoldDB" id="H1DGJ0"/>
<gene>
    <name evidence="2" type="ORF">HMPREF9449_01376</name>
</gene>
<dbReference type="InterPro" id="IPR007421">
    <property type="entry name" value="Schlafen_AlbA_2_dom"/>
</dbReference>
<feature type="domain" description="Schlafen AlbA-2" evidence="1">
    <location>
        <begin position="19"/>
        <end position="131"/>
    </location>
</feature>
<name>H1DGJ0_9BACT</name>
<dbReference type="InterPro" id="IPR036390">
    <property type="entry name" value="WH_DNA-bd_sf"/>
</dbReference>
<protein>
    <recommendedName>
        <fullName evidence="1">Schlafen AlbA-2 domain-containing protein</fullName>
    </recommendedName>
</protein>